<accession>A0ABU7VIY2</accession>
<proteinExistence type="predicted"/>
<name>A0ABU7VIY2_9BACI</name>
<organism evidence="1 2">
    <name type="scientific">Virgibacillus dokdonensis</name>
    <dbReference type="NCBI Taxonomy" id="302167"/>
    <lineage>
        <taxon>Bacteria</taxon>
        <taxon>Bacillati</taxon>
        <taxon>Bacillota</taxon>
        <taxon>Bacilli</taxon>
        <taxon>Bacillales</taxon>
        <taxon>Bacillaceae</taxon>
        <taxon>Virgibacillus</taxon>
    </lineage>
</organism>
<keyword evidence="2" id="KW-1185">Reference proteome</keyword>
<evidence type="ECO:0000313" key="2">
    <source>
        <dbReference type="Proteomes" id="UP001356080"/>
    </source>
</evidence>
<dbReference type="EMBL" id="JAZHPM010000027">
    <property type="protein sequence ID" value="MEF2293172.1"/>
    <property type="molecule type" value="Genomic_DNA"/>
</dbReference>
<evidence type="ECO:0000313" key="1">
    <source>
        <dbReference type="EMBL" id="MEF2293172.1"/>
    </source>
</evidence>
<sequence>MRAKGIACCATRNDLALLLSQTGPSVSVEPVSYWVASLPKEQKESTIKQNPSILNDWDQNLEIERPILYLLKLILKEEQLLGSLINAY</sequence>
<gene>
    <name evidence="1" type="ORF">V2W34_14315</name>
</gene>
<reference evidence="1 2" key="1">
    <citation type="submission" date="2024-01" db="EMBL/GenBank/DDBJ databases">
        <title>Survival strategy associated with biotechnological potential of Virgibacillus dokdonensis T4.6 isolated from salt-fermented shrimp paste.</title>
        <authorList>
            <person name="Doan T.V."/>
            <person name="Quach N.T."/>
            <person name="Phi Q.-T."/>
        </authorList>
    </citation>
    <scope>NUCLEOTIDE SEQUENCE [LARGE SCALE GENOMIC DNA]</scope>
    <source>
        <strain evidence="1 2">T4.6</strain>
    </source>
</reference>
<dbReference type="Proteomes" id="UP001356080">
    <property type="component" value="Unassembled WGS sequence"/>
</dbReference>
<protein>
    <submittedName>
        <fullName evidence="1">GTP-binding protein</fullName>
    </submittedName>
</protein>
<comment type="caution">
    <text evidence="1">The sequence shown here is derived from an EMBL/GenBank/DDBJ whole genome shotgun (WGS) entry which is preliminary data.</text>
</comment>